<protein>
    <submittedName>
        <fullName evidence="1">BNR repeat-like domain-containing protein</fullName>
    </submittedName>
</protein>
<organism evidence="1 2">
    <name type="scientific">Thermophagus xiamenensis</name>
    <dbReference type="NCBI Taxonomy" id="385682"/>
    <lineage>
        <taxon>Bacteria</taxon>
        <taxon>Pseudomonadati</taxon>
        <taxon>Bacteroidota</taxon>
        <taxon>Bacteroidia</taxon>
        <taxon>Marinilabiliales</taxon>
        <taxon>Marinilabiliaceae</taxon>
        <taxon>Thermophagus</taxon>
    </lineage>
</organism>
<accession>A0A1I2FM17</accession>
<dbReference type="CDD" id="cd15482">
    <property type="entry name" value="Sialidase_non-viral"/>
    <property type="match status" value="1"/>
</dbReference>
<dbReference type="AlphaFoldDB" id="A0A1I2FM17"/>
<dbReference type="CDD" id="cd00241">
    <property type="entry name" value="DOMON_like"/>
    <property type="match status" value="1"/>
</dbReference>
<dbReference type="InParanoid" id="A0A1I2FM17"/>
<evidence type="ECO:0000313" key="2">
    <source>
        <dbReference type="Proteomes" id="UP000181976"/>
    </source>
</evidence>
<dbReference type="SUPFAM" id="SSF50939">
    <property type="entry name" value="Sialidases"/>
    <property type="match status" value="1"/>
</dbReference>
<dbReference type="InterPro" id="IPR036278">
    <property type="entry name" value="Sialidase_sf"/>
</dbReference>
<keyword evidence="2" id="KW-1185">Reference proteome</keyword>
<dbReference type="SUPFAM" id="SSF49344">
    <property type="entry name" value="CBD9-like"/>
    <property type="match status" value="1"/>
</dbReference>
<gene>
    <name evidence="1" type="ORF">SAMN05444380_1318</name>
</gene>
<dbReference type="Gene3D" id="2.120.10.10">
    <property type="match status" value="1"/>
</dbReference>
<dbReference type="eggNOG" id="COG4409">
    <property type="taxonomic scope" value="Bacteria"/>
</dbReference>
<proteinExistence type="predicted"/>
<evidence type="ECO:0000313" key="1">
    <source>
        <dbReference type="EMBL" id="SFF05787.1"/>
    </source>
</evidence>
<dbReference type="PANTHER" id="PTHR38792:SF3">
    <property type="entry name" value="BNR_ASP-BOX REPEAT DOMAIN PROTEIN (AFU_ORTHOLOGUE AFUA_7G06430)-RELATED"/>
    <property type="match status" value="1"/>
</dbReference>
<dbReference type="Proteomes" id="UP000181976">
    <property type="component" value="Unassembled WGS sequence"/>
</dbReference>
<dbReference type="EMBL" id="FONA01000031">
    <property type="protein sequence ID" value="SFF05787.1"/>
    <property type="molecule type" value="Genomic_DNA"/>
</dbReference>
<sequence length="582" mass="65580">MINEFRSFFICVLLGPILLSCKGQNHESLTDFKRTTDEPLDGIRIAWDNSSMQRLVPRQGGQQAWAGYPRIRRLKEGVLMAIYETNGNVEIIKSEDNGHTWSDATILFEKHTQSSVTINKANGELIQLSNGDLVAGCNYRPSRDGMAPFAIAVSRSTNLGETWTTPQVIYEAGKEFANGCWEPSFLELPSGELQVYFANEGPYTQSDEQEISMLSSLDYGISWSKESVKVSFRKNHRDGMPVPVIAGNEIVMAIEDNVSGQFKPYIVRTSLENPWEIPVDGASSNRHVAHESQLPDQVYAGAPYLMQLPSGELLLSYQTTRGRSSNWELSTMEVAIGDSRGLQFSRITQPFEVPMDREAKWNSISLWDRNTVVAASSTTFRSPISEVWIILGHVIPELVAPVREVLVDGHLDRQEWQEEFPVFVGHRGLVNLQADVAHDEDFLYFAALVKYKGNWEHEVIMEEEGVTVYIDGGNFCLTSPDTGLIKVFCNSKGQYHISKGERGKWINYDIEGIRLSTQEMSQEGYSLELAVPLSALDYQLGNDMRINFKLCYQDEEGRLTEECVVHSQEDASNTWCKMKLKP</sequence>
<dbReference type="STRING" id="385682.SAMN05444380_1318"/>
<reference evidence="1 2" key="1">
    <citation type="submission" date="2016-10" db="EMBL/GenBank/DDBJ databases">
        <authorList>
            <person name="de Groot N.N."/>
        </authorList>
    </citation>
    <scope>NUCLEOTIDE SEQUENCE [LARGE SCALE GENOMIC DNA]</scope>
    <source>
        <strain evidence="1 2">DSM 19012</strain>
    </source>
</reference>
<dbReference type="OrthoDB" id="7294637at2"/>
<dbReference type="PROSITE" id="PS51257">
    <property type="entry name" value="PROKAR_LIPOPROTEIN"/>
    <property type="match status" value="1"/>
</dbReference>
<dbReference type="Gene3D" id="2.60.40.1190">
    <property type="match status" value="1"/>
</dbReference>
<dbReference type="PANTHER" id="PTHR38792">
    <property type="entry name" value="BNR/ASP-BOX REPEAT DOMAIN PROTEIN (AFU_ORTHOLOGUE AFUA_7G06430)-RELATED"/>
    <property type="match status" value="1"/>
</dbReference>
<name>A0A1I2FM17_9BACT</name>